<sequence>MIARRSLLILVATLLSVPVAAETAYKCTAANGRVSYQDAPCPARAKQQAITLAAPGPAAPPPPDTAAPAPPPVAVTMPTAAPPPAAPLPMLYRCQKATDGSLYTSANGQPAPYAVPFGVLGAVSQPLGSVYGLGGAGASAPELNRGKVTAGLVANNYVWVRDACRPLDARETCEALQQQYDDNEHKLQQAFESEQAPFVKREAELEAQLANCSGH</sequence>
<name>A0A161JJC6_9GAMM</name>
<dbReference type="OrthoDB" id="5974779at2"/>
<dbReference type="PATRIC" id="fig|445710.3.peg.2510"/>
<dbReference type="Pfam" id="PF13511">
    <property type="entry name" value="DUF4124"/>
    <property type="match status" value="1"/>
</dbReference>
<evidence type="ECO:0000259" key="3">
    <source>
        <dbReference type="Pfam" id="PF13511"/>
    </source>
</evidence>
<feature type="chain" id="PRO_5007823355" evidence="2">
    <location>
        <begin position="22"/>
        <end position="215"/>
    </location>
</feature>
<dbReference type="EMBL" id="CP014841">
    <property type="protein sequence ID" value="AND69969.1"/>
    <property type="molecule type" value="Genomic_DNA"/>
</dbReference>
<dbReference type="InterPro" id="IPR025392">
    <property type="entry name" value="DUF4124"/>
</dbReference>
<organism evidence="4 5">
    <name type="scientific">Dyella thiooxydans</name>
    <dbReference type="NCBI Taxonomy" id="445710"/>
    <lineage>
        <taxon>Bacteria</taxon>
        <taxon>Pseudomonadati</taxon>
        <taxon>Pseudomonadota</taxon>
        <taxon>Gammaproteobacteria</taxon>
        <taxon>Lysobacterales</taxon>
        <taxon>Rhodanobacteraceae</taxon>
        <taxon>Dyella</taxon>
    </lineage>
</organism>
<gene>
    <name evidence="4" type="ORF">ATSB10_25150</name>
</gene>
<keyword evidence="4" id="KW-0548">Nucleotidyltransferase</keyword>
<dbReference type="GO" id="GO:0003899">
    <property type="term" value="F:DNA-directed RNA polymerase activity"/>
    <property type="evidence" value="ECO:0007669"/>
    <property type="project" value="UniProtKB-EC"/>
</dbReference>
<feature type="signal peptide" evidence="2">
    <location>
        <begin position="1"/>
        <end position="21"/>
    </location>
</feature>
<feature type="compositionally biased region" description="Pro residues" evidence="1">
    <location>
        <begin position="57"/>
        <end position="73"/>
    </location>
</feature>
<dbReference type="Proteomes" id="UP000077255">
    <property type="component" value="Chromosome"/>
</dbReference>
<evidence type="ECO:0000313" key="5">
    <source>
        <dbReference type="Proteomes" id="UP000077255"/>
    </source>
</evidence>
<proteinExistence type="predicted"/>
<keyword evidence="5" id="KW-1185">Reference proteome</keyword>
<evidence type="ECO:0000256" key="2">
    <source>
        <dbReference type="SAM" id="SignalP"/>
    </source>
</evidence>
<feature type="domain" description="DUF4124" evidence="3">
    <location>
        <begin position="12"/>
        <end position="64"/>
    </location>
</feature>
<feature type="region of interest" description="Disordered" evidence="1">
    <location>
        <begin position="53"/>
        <end position="73"/>
    </location>
</feature>
<dbReference type="AlphaFoldDB" id="A0A161JJC6"/>
<dbReference type="RefSeq" id="WP_063673078.1">
    <property type="nucleotide sequence ID" value="NZ_CP014841.1"/>
</dbReference>
<dbReference type="EC" id="2.7.7.6" evidence="4"/>
<reference evidence="4 5" key="1">
    <citation type="submission" date="2016-02" db="EMBL/GenBank/DDBJ databases">
        <title>Complete genome sequencing and analysis of ATSB10, Dyella thiooxydans isolated from rhizosphere soil of sunflower (Helianthus annuus L.).</title>
        <authorList>
            <person name="Lee Y."/>
            <person name="Hwangbo K."/>
            <person name="Chung H."/>
            <person name="Yoo J."/>
            <person name="Kim K.Y."/>
            <person name="Sa T.M."/>
            <person name="Um Y."/>
            <person name="Madhaiyan M."/>
        </authorList>
    </citation>
    <scope>NUCLEOTIDE SEQUENCE [LARGE SCALE GENOMIC DNA]</scope>
    <source>
        <strain evidence="4 5">ATSB10</strain>
    </source>
</reference>
<keyword evidence="2" id="KW-0732">Signal</keyword>
<dbReference type="KEGG" id="dtx:ATSB10_25150"/>
<keyword evidence="4" id="KW-0808">Transferase</keyword>
<evidence type="ECO:0000256" key="1">
    <source>
        <dbReference type="SAM" id="MobiDB-lite"/>
    </source>
</evidence>
<protein>
    <submittedName>
        <fullName evidence="4">DNA-dirted RNA polymerase</fullName>
        <ecNumber evidence="4">2.7.7.6</ecNumber>
    </submittedName>
</protein>
<evidence type="ECO:0000313" key="4">
    <source>
        <dbReference type="EMBL" id="AND69969.1"/>
    </source>
</evidence>
<accession>A0A161JJC6</accession>